<reference evidence="2 3" key="1">
    <citation type="submission" date="2019-02" db="EMBL/GenBank/DDBJ databases">
        <title>Deep-cultivation of Planctomycetes and their phenomic and genomic characterization uncovers novel biology.</title>
        <authorList>
            <person name="Wiegand S."/>
            <person name="Jogler M."/>
            <person name="Boedeker C."/>
            <person name="Pinto D."/>
            <person name="Vollmers J."/>
            <person name="Rivas-Marin E."/>
            <person name="Kohn T."/>
            <person name="Peeters S.H."/>
            <person name="Heuer A."/>
            <person name="Rast P."/>
            <person name="Oberbeckmann S."/>
            <person name="Bunk B."/>
            <person name="Jeske O."/>
            <person name="Meyerdierks A."/>
            <person name="Storesund J.E."/>
            <person name="Kallscheuer N."/>
            <person name="Luecker S."/>
            <person name="Lage O.M."/>
            <person name="Pohl T."/>
            <person name="Merkel B.J."/>
            <person name="Hornburger P."/>
            <person name="Mueller R.-W."/>
            <person name="Bruemmer F."/>
            <person name="Labrenz M."/>
            <person name="Spormann A.M."/>
            <person name="Op den Camp H."/>
            <person name="Overmann J."/>
            <person name="Amann R."/>
            <person name="Jetten M.S.M."/>
            <person name="Mascher T."/>
            <person name="Medema M.H."/>
            <person name="Devos D.P."/>
            <person name="Kaster A.-K."/>
            <person name="Ovreas L."/>
            <person name="Rohde M."/>
            <person name="Galperin M.Y."/>
            <person name="Jogler C."/>
        </authorList>
    </citation>
    <scope>NUCLEOTIDE SEQUENCE [LARGE SCALE GENOMIC DNA]</scope>
    <source>
        <strain evidence="2 3">EC9</strain>
    </source>
</reference>
<accession>A0A517M1E0</accession>
<evidence type="ECO:0000313" key="3">
    <source>
        <dbReference type="Proteomes" id="UP000319557"/>
    </source>
</evidence>
<organism evidence="2 3">
    <name type="scientific">Rosistilla ulvae</name>
    <dbReference type="NCBI Taxonomy" id="1930277"/>
    <lineage>
        <taxon>Bacteria</taxon>
        <taxon>Pseudomonadati</taxon>
        <taxon>Planctomycetota</taxon>
        <taxon>Planctomycetia</taxon>
        <taxon>Pirellulales</taxon>
        <taxon>Pirellulaceae</taxon>
        <taxon>Rosistilla</taxon>
    </lineage>
</organism>
<name>A0A517M1E0_9BACT</name>
<evidence type="ECO:0000313" key="2">
    <source>
        <dbReference type="EMBL" id="QDS88693.1"/>
    </source>
</evidence>
<dbReference type="Proteomes" id="UP000319557">
    <property type="component" value="Chromosome"/>
</dbReference>
<keyword evidence="3" id="KW-1185">Reference proteome</keyword>
<dbReference type="EMBL" id="CP036261">
    <property type="protein sequence ID" value="QDS88693.1"/>
    <property type="molecule type" value="Genomic_DNA"/>
</dbReference>
<protein>
    <submittedName>
        <fullName evidence="2">RNA polymerase sigma factor RpoD</fullName>
    </submittedName>
</protein>
<evidence type="ECO:0000256" key="1">
    <source>
        <dbReference type="SAM" id="MobiDB-lite"/>
    </source>
</evidence>
<dbReference type="Gene3D" id="1.10.10.10">
    <property type="entry name" value="Winged helix-like DNA-binding domain superfamily/Winged helix DNA-binding domain"/>
    <property type="match status" value="1"/>
</dbReference>
<proteinExistence type="predicted"/>
<feature type="compositionally biased region" description="Polar residues" evidence="1">
    <location>
        <begin position="110"/>
        <end position="119"/>
    </location>
</feature>
<dbReference type="KEGG" id="ruv:EC9_28850"/>
<feature type="compositionally biased region" description="Basic and acidic residues" evidence="1">
    <location>
        <begin position="73"/>
        <end position="82"/>
    </location>
</feature>
<dbReference type="InterPro" id="IPR036388">
    <property type="entry name" value="WH-like_DNA-bd_sf"/>
</dbReference>
<dbReference type="AlphaFoldDB" id="A0A517M1E0"/>
<feature type="region of interest" description="Disordered" evidence="1">
    <location>
        <begin position="71"/>
        <end position="134"/>
    </location>
</feature>
<sequence length="886" mass="96623">MPSDGTMIRLLCACGKKLRVPREASARSSKGRCPACKAPFRFVNDKWVCVTSEPKDPKPSPQDAVVSRVVMTQKREDDRREAPTANQAVAEPELRPAVPPSTVSDEQRTLGASSSTGSGDSEIASAHGSSEVGSNLEADTDAISPAGFDNASRSTVAVAPASEPVTVNGLHLRQFDDLRSNCVGMKRLGVDTPAVAATDPLVNESLSAYVLARPASIPPQKAVSSEDHSHQLHRDIREAICESLRLGERYTAKQAAAISLACHPWPDQCLRRQTRLAIASELLPGFNANHPSFIEIAADRLLRFAEAVRFEGEDSLAIDFSNAARALIEYQTGGESFVNPLKQNISVRSVVASPTGAIVPQSGAPDVSSDHPEFDFGEVTDGAYWKKLVHALLSGAYQSKSRDVGVICGASAIGIELDALAVHLGVSLPDASFDTFLNSLSTRDFDILKSRSYVLGSVEILESIAGRWGVTRERVRQIETKVTNSVEMQFSNVFKGVGEQALQPLRTRVVRTTELHSAATAIAEKSEHAEMLAAFMLKLFGPWKQSGNWSIHEWIADDVSSLDQSLALESDQYGFIDDCHVESTCSELFCNDADRDEYLLEVLGLGRSFGNWTIKSTMKCLAASAIKKIGRPATKEELSDLIGLDGQRITNILGNIEGVARADRYRWGFIEWIDDVYDGIVGEIEQRIDAYNGSVPVHVLLTEIPSQFDVAEGSVRSYLASSAFVVENDMVRRAEGDEYSPRHPETCKDAIRVGDYWGYRSLVYERHFNGYSLGVNFDVAYANGIRPGDDLVVPIEGADDEASLIWRPHSLNRLVDVGRVSEYLKAEDYRAGDRILIVPSSAAIKLIREDREPELSFGDDSDIDTAESNGSVDKVSDPLLDLLGGF</sequence>
<gene>
    <name evidence="2" type="primary">rpoD</name>
    <name evidence="2" type="ORF">EC9_28850</name>
</gene>